<dbReference type="PANTHER" id="PTHR24321">
    <property type="entry name" value="DEHYDROGENASES, SHORT CHAIN"/>
    <property type="match status" value="1"/>
</dbReference>
<dbReference type="InterPro" id="IPR036291">
    <property type="entry name" value="NAD(P)-bd_dom_sf"/>
</dbReference>
<keyword evidence="2" id="KW-0560">Oxidoreductase</keyword>
<dbReference type="PRINTS" id="PR00081">
    <property type="entry name" value="GDHRDH"/>
</dbReference>
<evidence type="ECO:0000256" key="2">
    <source>
        <dbReference type="ARBA" id="ARBA00023002"/>
    </source>
</evidence>
<evidence type="ECO:0000313" key="5">
    <source>
        <dbReference type="Proteomes" id="UP000623467"/>
    </source>
</evidence>
<name>A0A8H7CQK6_9AGAR</name>
<dbReference type="PANTHER" id="PTHR24321:SF8">
    <property type="entry name" value="ESTRADIOL 17-BETA-DEHYDROGENASE 8-RELATED"/>
    <property type="match status" value="1"/>
</dbReference>
<dbReference type="Proteomes" id="UP000623467">
    <property type="component" value="Unassembled WGS sequence"/>
</dbReference>
<dbReference type="GO" id="GO:0016491">
    <property type="term" value="F:oxidoreductase activity"/>
    <property type="evidence" value="ECO:0007669"/>
    <property type="project" value="UniProtKB-KW"/>
</dbReference>
<dbReference type="AlphaFoldDB" id="A0A8H7CQK6"/>
<dbReference type="FunFam" id="3.40.50.720:FF:000084">
    <property type="entry name" value="Short-chain dehydrogenase reductase"/>
    <property type="match status" value="1"/>
</dbReference>
<dbReference type="CDD" id="cd05233">
    <property type="entry name" value="SDR_c"/>
    <property type="match status" value="1"/>
</dbReference>
<dbReference type="PRINTS" id="PR00080">
    <property type="entry name" value="SDRFAMILY"/>
</dbReference>
<keyword evidence="5" id="KW-1185">Reference proteome</keyword>
<reference evidence="4" key="1">
    <citation type="submission" date="2020-05" db="EMBL/GenBank/DDBJ databases">
        <title>Mycena genomes resolve the evolution of fungal bioluminescence.</title>
        <authorList>
            <person name="Tsai I.J."/>
        </authorList>
    </citation>
    <scope>NUCLEOTIDE SEQUENCE</scope>
    <source>
        <strain evidence="4">160909Yilan</strain>
    </source>
</reference>
<sequence length="276" mass="28659">MSTINLQGKASSPLSAALLSSKSNHLLREQVAIVTGASSGMGLATVKALLAANCSVMGADISQAPDIQNTAFEFKQMDLTHSDSPRALVEACQKKFGDKIDILLNVAGIMDTFASVATLTDAEYDRVIAVNLTAPIRLMREVVQVMKANKHGVIVNVSSKAGMSGAASGVAYTTSKHGLIGATVNTAYLLKADGIRCNAICPGAVATNIGAGIDQSKFDMQSLAQLGAVHGVQTKLNGENQISAESIANVLLFLASDLSKDMNGVVLPVDNGWSVI</sequence>
<dbReference type="SUPFAM" id="SSF51735">
    <property type="entry name" value="NAD(P)-binding Rossmann-fold domains"/>
    <property type="match status" value="1"/>
</dbReference>
<dbReference type="Gene3D" id="3.40.50.720">
    <property type="entry name" value="NAD(P)-binding Rossmann-like Domain"/>
    <property type="match status" value="1"/>
</dbReference>
<comment type="caution">
    <text evidence="4">The sequence shown here is derived from an EMBL/GenBank/DDBJ whole genome shotgun (WGS) entry which is preliminary data.</text>
</comment>
<evidence type="ECO:0000256" key="3">
    <source>
        <dbReference type="RuleBase" id="RU000363"/>
    </source>
</evidence>
<dbReference type="Pfam" id="PF00106">
    <property type="entry name" value="adh_short"/>
    <property type="match status" value="1"/>
</dbReference>
<accession>A0A8H7CQK6</accession>
<evidence type="ECO:0000256" key="1">
    <source>
        <dbReference type="ARBA" id="ARBA00006484"/>
    </source>
</evidence>
<evidence type="ECO:0000313" key="4">
    <source>
        <dbReference type="EMBL" id="KAF7346525.1"/>
    </source>
</evidence>
<dbReference type="OrthoDB" id="47007at2759"/>
<gene>
    <name evidence="4" type="ORF">MSAN_01880600</name>
</gene>
<proteinExistence type="inferred from homology"/>
<protein>
    <submittedName>
        <fullName evidence="4">NAD(P)-binding protein</fullName>
    </submittedName>
</protein>
<comment type="similarity">
    <text evidence="1 3">Belongs to the short-chain dehydrogenases/reductases (SDR) family.</text>
</comment>
<organism evidence="4 5">
    <name type="scientific">Mycena sanguinolenta</name>
    <dbReference type="NCBI Taxonomy" id="230812"/>
    <lineage>
        <taxon>Eukaryota</taxon>
        <taxon>Fungi</taxon>
        <taxon>Dikarya</taxon>
        <taxon>Basidiomycota</taxon>
        <taxon>Agaricomycotina</taxon>
        <taxon>Agaricomycetes</taxon>
        <taxon>Agaricomycetidae</taxon>
        <taxon>Agaricales</taxon>
        <taxon>Marasmiineae</taxon>
        <taxon>Mycenaceae</taxon>
        <taxon>Mycena</taxon>
    </lineage>
</organism>
<dbReference type="EMBL" id="JACAZH010000019">
    <property type="protein sequence ID" value="KAF7346525.1"/>
    <property type="molecule type" value="Genomic_DNA"/>
</dbReference>
<dbReference type="InterPro" id="IPR002347">
    <property type="entry name" value="SDR_fam"/>
</dbReference>